<reference evidence="1" key="1">
    <citation type="submission" date="2014-09" db="EMBL/GenBank/DDBJ databases">
        <authorList>
            <person name="Magalhaes I.L.F."/>
            <person name="Oliveira U."/>
            <person name="Santos F.R."/>
            <person name="Vidigal T.H.D.A."/>
            <person name="Brescovit A.D."/>
            <person name="Santos A.J."/>
        </authorList>
    </citation>
    <scope>NUCLEOTIDE SEQUENCE</scope>
    <source>
        <tissue evidence="1">Shoot tissue taken approximately 20 cm above the soil surface</tissue>
    </source>
</reference>
<evidence type="ECO:0000313" key="1">
    <source>
        <dbReference type="EMBL" id="JAD89650.1"/>
    </source>
</evidence>
<reference evidence="1" key="2">
    <citation type="journal article" date="2015" name="Data Brief">
        <title>Shoot transcriptome of the giant reed, Arundo donax.</title>
        <authorList>
            <person name="Barrero R.A."/>
            <person name="Guerrero F.D."/>
            <person name="Moolhuijzen P."/>
            <person name="Goolsby J.A."/>
            <person name="Tidwell J."/>
            <person name="Bellgard S.E."/>
            <person name="Bellgard M.I."/>
        </authorList>
    </citation>
    <scope>NUCLEOTIDE SEQUENCE</scope>
    <source>
        <tissue evidence="1">Shoot tissue taken approximately 20 cm above the soil surface</tissue>
    </source>
</reference>
<name>A0A0A9DVJ0_ARUDO</name>
<organism evidence="1">
    <name type="scientific">Arundo donax</name>
    <name type="common">Giant reed</name>
    <name type="synonym">Donax arundinaceus</name>
    <dbReference type="NCBI Taxonomy" id="35708"/>
    <lineage>
        <taxon>Eukaryota</taxon>
        <taxon>Viridiplantae</taxon>
        <taxon>Streptophyta</taxon>
        <taxon>Embryophyta</taxon>
        <taxon>Tracheophyta</taxon>
        <taxon>Spermatophyta</taxon>
        <taxon>Magnoliopsida</taxon>
        <taxon>Liliopsida</taxon>
        <taxon>Poales</taxon>
        <taxon>Poaceae</taxon>
        <taxon>PACMAD clade</taxon>
        <taxon>Arundinoideae</taxon>
        <taxon>Arundineae</taxon>
        <taxon>Arundo</taxon>
    </lineage>
</organism>
<sequence>MQSKCLWHGSSIKKASASCIIYPKKRSTTYEQPVKGSHKHN</sequence>
<dbReference type="AlphaFoldDB" id="A0A0A9DVJ0"/>
<proteinExistence type="predicted"/>
<dbReference type="EMBL" id="GBRH01208245">
    <property type="protein sequence ID" value="JAD89650.1"/>
    <property type="molecule type" value="Transcribed_RNA"/>
</dbReference>
<protein>
    <submittedName>
        <fullName evidence="1">Uncharacterized protein</fullName>
    </submittedName>
</protein>
<accession>A0A0A9DVJ0</accession>